<dbReference type="PANTHER" id="PTHR11702:SF31">
    <property type="entry name" value="MITOCHONDRIAL RIBOSOME-ASSOCIATED GTPASE 2"/>
    <property type="match status" value="1"/>
</dbReference>
<evidence type="ECO:0000313" key="8">
    <source>
        <dbReference type="Proteomes" id="UP000034302"/>
    </source>
</evidence>
<organism evidence="7 8">
    <name type="scientific">candidate division WS6 bacterium GW2011_GWC1_33_20</name>
    <dbReference type="NCBI Taxonomy" id="1619089"/>
    <lineage>
        <taxon>Bacteria</taxon>
        <taxon>Candidatus Dojkabacteria</taxon>
    </lineage>
</organism>
<evidence type="ECO:0000256" key="2">
    <source>
        <dbReference type="ARBA" id="ARBA00022741"/>
    </source>
</evidence>
<accession>A0A0F9ZHH9</accession>
<evidence type="ECO:0000256" key="1">
    <source>
        <dbReference type="ARBA" id="ARBA00007699"/>
    </source>
</evidence>
<evidence type="ECO:0000256" key="3">
    <source>
        <dbReference type="ARBA" id="ARBA00022842"/>
    </source>
</evidence>
<dbReference type="PANTHER" id="PTHR11702">
    <property type="entry name" value="DEVELOPMENTALLY REGULATED GTP-BINDING PROTEIN-RELATED"/>
    <property type="match status" value="1"/>
</dbReference>
<dbReference type="InterPro" id="IPR045086">
    <property type="entry name" value="OBG_GTPase"/>
</dbReference>
<dbReference type="PROSITE" id="PS51883">
    <property type="entry name" value="OBG"/>
    <property type="match status" value="1"/>
</dbReference>
<keyword evidence="2" id="KW-0547">Nucleotide-binding</keyword>
<dbReference type="InterPro" id="IPR006169">
    <property type="entry name" value="GTP1_OBG_dom"/>
</dbReference>
<dbReference type="AlphaFoldDB" id="A0A0F9ZHH9"/>
<reference evidence="7 8" key="1">
    <citation type="journal article" date="2015" name="Nature">
        <title>rRNA introns, odd ribosomes, and small enigmatic genomes across a large radiation of phyla.</title>
        <authorList>
            <person name="Brown C.T."/>
            <person name="Hug L.A."/>
            <person name="Thomas B.C."/>
            <person name="Sharon I."/>
            <person name="Castelle C.J."/>
            <person name="Singh A."/>
            <person name="Wilkins M.J."/>
            <person name="Williams K.H."/>
            <person name="Banfield J.F."/>
        </authorList>
    </citation>
    <scope>NUCLEOTIDE SEQUENCE [LARGE SCALE GENOMIC DNA]</scope>
</reference>
<dbReference type="GO" id="GO:0003924">
    <property type="term" value="F:GTPase activity"/>
    <property type="evidence" value="ECO:0007669"/>
    <property type="project" value="InterPro"/>
</dbReference>
<dbReference type="Gene3D" id="2.70.210.12">
    <property type="entry name" value="GTP1/OBG domain"/>
    <property type="match status" value="1"/>
</dbReference>
<protein>
    <submittedName>
        <fullName evidence="7">GTPase ObgE, GTP-binding protein</fullName>
    </submittedName>
</protein>
<dbReference type="PIRSF" id="PIRSF002401">
    <property type="entry name" value="GTP_bd_Obg/CgtA"/>
    <property type="match status" value="1"/>
</dbReference>
<dbReference type="Pfam" id="PF01018">
    <property type="entry name" value="GTP1_OBG"/>
    <property type="match status" value="1"/>
</dbReference>
<evidence type="ECO:0000259" key="5">
    <source>
        <dbReference type="PROSITE" id="PS51710"/>
    </source>
</evidence>
<comment type="caution">
    <text evidence="7">The sequence shown here is derived from an EMBL/GenBank/DDBJ whole genome shotgun (WGS) entry which is preliminary data.</text>
</comment>
<dbReference type="InterPro" id="IPR006073">
    <property type="entry name" value="GTP-bd"/>
</dbReference>
<gene>
    <name evidence="7" type="primary">obgE</name>
    <name evidence="7" type="ORF">UR34_C0013G0009</name>
</gene>
<feature type="domain" description="Obg" evidence="6">
    <location>
        <begin position="9"/>
        <end position="161"/>
    </location>
</feature>
<dbReference type="PROSITE" id="PS51710">
    <property type="entry name" value="G_OBG"/>
    <property type="match status" value="1"/>
</dbReference>
<evidence type="ECO:0000256" key="4">
    <source>
        <dbReference type="ARBA" id="ARBA00023134"/>
    </source>
</evidence>
<dbReference type="GO" id="GO:0005525">
    <property type="term" value="F:GTP binding"/>
    <property type="evidence" value="ECO:0007669"/>
    <property type="project" value="UniProtKB-KW"/>
</dbReference>
<comment type="similarity">
    <text evidence="1">Belongs to the TRAFAC class OBG-HflX-like GTPase superfamily. OBG GTPase family.</text>
</comment>
<dbReference type="GO" id="GO:0042254">
    <property type="term" value="P:ribosome biogenesis"/>
    <property type="evidence" value="ECO:0007669"/>
    <property type="project" value="UniProtKB-UniRule"/>
</dbReference>
<dbReference type="EMBL" id="LBOV01000013">
    <property type="protein sequence ID" value="KKP43574.1"/>
    <property type="molecule type" value="Genomic_DNA"/>
</dbReference>
<dbReference type="SUPFAM" id="SSF82051">
    <property type="entry name" value="Obg GTP-binding protein N-terminal domain"/>
    <property type="match status" value="1"/>
</dbReference>
<dbReference type="GO" id="GO:0000287">
    <property type="term" value="F:magnesium ion binding"/>
    <property type="evidence" value="ECO:0007669"/>
    <property type="project" value="InterPro"/>
</dbReference>
<dbReference type="InterPro" id="IPR036726">
    <property type="entry name" value="GTP1_OBG_dom_sf"/>
</dbReference>
<dbReference type="SUPFAM" id="SSF52540">
    <property type="entry name" value="P-loop containing nucleoside triphosphate hydrolases"/>
    <property type="match status" value="1"/>
</dbReference>
<dbReference type="PRINTS" id="PR00326">
    <property type="entry name" value="GTP1OBG"/>
</dbReference>
<evidence type="ECO:0000313" key="7">
    <source>
        <dbReference type="EMBL" id="KKP43574.1"/>
    </source>
</evidence>
<dbReference type="Gene3D" id="3.40.50.300">
    <property type="entry name" value="P-loop containing nucleotide triphosphate hydrolases"/>
    <property type="match status" value="1"/>
</dbReference>
<dbReference type="InterPro" id="IPR027417">
    <property type="entry name" value="P-loop_NTPase"/>
</dbReference>
<feature type="domain" description="OBG-type G" evidence="5">
    <location>
        <begin position="162"/>
        <end position="326"/>
    </location>
</feature>
<dbReference type="InterPro" id="IPR014100">
    <property type="entry name" value="GTP-bd_Obg/CgtA"/>
</dbReference>
<dbReference type="Pfam" id="PF01926">
    <property type="entry name" value="MMR_HSR1"/>
    <property type="match status" value="1"/>
</dbReference>
<name>A0A0F9ZHH9_9BACT</name>
<dbReference type="InterPro" id="IPR031167">
    <property type="entry name" value="G_OBG"/>
</dbReference>
<proteinExistence type="inferred from homology"/>
<keyword evidence="4" id="KW-0342">GTP-binding</keyword>
<evidence type="ECO:0000259" key="6">
    <source>
        <dbReference type="PROSITE" id="PS51883"/>
    </source>
</evidence>
<sequence length="335" mass="37344">MGKSNVKWVNMKDRVKIKIESGKGGDGIIAFDQSRKADGGNGGKGGDIYLQGDVNLFDFTKIYQNKEYKAENGQMGMKNKRTGSSGEDLVIHIPLVTKILNEDGSEIVTISKHGDKVRLLKGGTGGLGNFTLRGEGWDGKLTRTKGEEEESKSIVMELNLKADAIFLGYPNAGKSSIINSLTNAKYRVAPYQFTTLEPQLAVMDRHILMDLPGLIEGTHKGKGLGTEFLKHTNYANLLVHCVSLENENLLSTYKSMREEFKKISEYLYSLPELILFTKADIYSNEQLEEVKKSLKKQFKNKEYLVMSVFRAEDVKELATELKKRLGSISDSVIKS</sequence>
<dbReference type="Proteomes" id="UP000034302">
    <property type="component" value="Unassembled WGS sequence"/>
</dbReference>
<keyword evidence="3" id="KW-0460">Magnesium</keyword>